<feature type="transmembrane region" description="Helical" evidence="20">
    <location>
        <begin position="352"/>
        <end position="370"/>
    </location>
</feature>
<evidence type="ECO:0000256" key="4">
    <source>
        <dbReference type="ARBA" id="ARBA00022692"/>
    </source>
</evidence>
<feature type="transmembrane region" description="Helical" evidence="20">
    <location>
        <begin position="469"/>
        <end position="488"/>
    </location>
</feature>
<evidence type="ECO:0000313" key="23">
    <source>
        <dbReference type="Proteomes" id="UP000281406"/>
    </source>
</evidence>
<dbReference type="GO" id="GO:0030659">
    <property type="term" value="C:cytoplasmic vesicle membrane"/>
    <property type="evidence" value="ECO:0007669"/>
    <property type="project" value="UniProtKB-SubCell"/>
</dbReference>
<dbReference type="GO" id="GO:0051939">
    <property type="term" value="P:gamma-aminobutyric acid import"/>
    <property type="evidence" value="ECO:0007669"/>
    <property type="project" value="UniProtKB-ARBA"/>
</dbReference>
<dbReference type="GO" id="GO:0005774">
    <property type="term" value="C:vacuolar membrane"/>
    <property type="evidence" value="ECO:0007669"/>
    <property type="project" value="TreeGrafter"/>
</dbReference>
<evidence type="ECO:0000256" key="11">
    <source>
        <dbReference type="ARBA" id="ARBA00034106"/>
    </source>
</evidence>
<dbReference type="GO" id="GO:0098793">
    <property type="term" value="C:presynapse"/>
    <property type="evidence" value="ECO:0007669"/>
    <property type="project" value="UniProtKB-SubCell"/>
</dbReference>
<accession>A0A3N0YDT3</accession>
<dbReference type="OrthoDB" id="6021076at2759"/>
<sequence length="560" mass="61471">MRAHSPLAARALEMCSCTHLSAELHNTATAARRARGNTACSCPNPPVDHERSGEQQKSPPHFCVAVGQFKTDAKPVPPHRVDGPDLRYAPAVLRLTPGRTVKTHAEALWMKCFHAAAEENRGLVVRDELAQTHGDSQASSPEDPVHSDRCCEDGAPGTRPRITTWEAGWNVTSAIQGMFVLGLPYALLRSGYVGLLLLVSAALICSYTGKILVSCLYEEDETGHSVRVRHTYEDVANACCRHICPYIGGKVVNAAQVVELLMTCILYLIVSSNLMCHSLFFLPLTPATCSTITFLILVPCMLIRDLRVVSRLSLFCSLAQFLITFIVIGYCLRQSPQWASRRLSAVTVDFDGFQVAVGVIIFSYTSQIYLPTLEESMTDRLDFDSMMNWTHALACVLKTAFSVTAFLTWGEETKEVITDNLPTALRVVVNLCLLAKALLSYPLPFYAAAEILQTGVLKLDSSADRAERWTLLLRGSLLLLTLIMALYVPHFSLLMGLTGSVTGAAMTLLLPALFHLQLKWTELDLSRRLADLLILLLGCFCSVSGVICSIKGMVTAFEDK</sequence>
<feature type="compositionally biased region" description="Basic and acidic residues" evidence="19">
    <location>
        <begin position="143"/>
        <end position="152"/>
    </location>
</feature>
<comment type="similarity">
    <text evidence="2">Belongs to the amino acid/polyamine transporter 2 family.</text>
</comment>
<feature type="transmembrane region" description="Helical" evidence="20">
    <location>
        <begin position="427"/>
        <end position="448"/>
    </location>
</feature>
<evidence type="ECO:0000256" key="2">
    <source>
        <dbReference type="ARBA" id="ARBA00008066"/>
    </source>
</evidence>
<feature type="transmembrane region" description="Helical" evidence="20">
    <location>
        <begin position="251"/>
        <end position="269"/>
    </location>
</feature>
<evidence type="ECO:0000256" key="7">
    <source>
        <dbReference type="ARBA" id="ARBA00023018"/>
    </source>
</evidence>
<dbReference type="AlphaFoldDB" id="A0A3N0YDT3"/>
<comment type="catalytic activity">
    <reaction evidence="14">
        <text>4-aminobutanoate(out) + n H(+)(in) = 4-aminobutanoate(in) + n H(+)(out)</text>
        <dbReference type="Rhea" id="RHEA:70979"/>
        <dbReference type="ChEBI" id="CHEBI:15378"/>
        <dbReference type="ChEBI" id="CHEBI:59888"/>
    </reaction>
</comment>
<proteinExistence type="inferred from homology"/>
<keyword evidence="8 20" id="KW-0472">Membrane</keyword>
<comment type="subcellular location">
    <subcellularLocation>
        <location evidence="1">Cytoplasmic vesicle membrane</location>
        <topology evidence="1">Multi-pass membrane protein</topology>
    </subcellularLocation>
    <subcellularLocation>
        <location evidence="11">Presynapse</location>
    </subcellularLocation>
</comment>
<keyword evidence="9" id="KW-0966">Cell projection</keyword>
<evidence type="ECO:0000259" key="21">
    <source>
        <dbReference type="Pfam" id="PF01490"/>
    </source>
</evidence>
<feature type="transmembrane region" description="Helical" evidence="20">
    <location>
        <begin position="312"/>
        <end position="332"/>
    </location>
</feature>
<protein>
    <recommendedName>
        <fullName evidence="15">Vesicular inhibitory amino acid transporter</fullName>
    </recommendedName>
    <alternativeName>
        <fullName evidence="16">Solute carrier family 32 member 1</fullName>
    </alternativeName>
    <alternativeName>
        <fullName evidence="17">Vesicular GABA transporter</fullName>
    </alternativeName>
</protein>
<evidence type="ECO:0000256" key="16">
    <source>
        <dbReference type="ARBA" id="ARBA00041574"/>
    </source>
</evidence>
<comment type="catalytic activity">
    <reaction evidence="12">
        <text>beta-alanine(out) + n H(+)(in) = beta-alanine(in) + n H(+)(out)</text>
        <dbReference type="Rhea" id="RHEA:70987"/>
        <dbReference type="ChEBI" id="CHEBI:15378"/>
        <dbReference type="ChEBI" id="CHEBI:57966"/>
    </reaction>
</comment>
<dbReference type="FunFam" id="1.20.1740.10:FF:000062">
    <property type="entry name" value="Vesicular inhibitory amino acid transporter"/>
    <property type="match status" value="1"/>
</dbReference>
<feature type="region of interest" description="Disordered" evidence="19">
    <location>
        <begin position="132"/>
        <end position="153"/>
    </location>
</feature>
<evidence type="ECO:0000256" key="19">
    <source>
        <dbReference type="SAM" id="MobiDB-lite"/>
    </source>
</evidence>
<comment type="function">
    <text evidence="18">Antiporter that exchanges vesicular protons for cytosolic 4-aminobutanoate or to a lesser extend glycine, thus allowing their secretion from nerve terminals. The transport is equally dependent on the chemical and electrical components of the proton gradient. May also transport beta-alanine. Acidification of GABAergic synaptic vesicles is a prerequisite for 4-aminobutanoate uptake.</text>
</comment>
<dbReference type="InterPro" id="IPR013057">
    <property type="entry name" value="AA_transpt_TM"/>
</dbReference>
<keyword evidence="5" id="KW-0532">Neurotransmitter transport</keyword>
<feature type="transmembrane region" description="Helical" evidence="20">
    <location>
        <begin position="281"/>
        <end position="300"/>
    </location>
</feature>
<keyword evidence="3" id="KW-0813">Transport</keyword>
<evidence type="ECO:0000256" key="12">
    <source>
        <dbReference type="ARBA" id="ARBA00035892"/>
    </source>
</evidence>
<evidence type="ECO:0000256" key="18">
    <source>
        <dbReference type="ARBA" id="ARBA00046163"/>
    </source>
</evidence>
<evidence type="ECO:0000256" key="13">
    <source>
        <dbReference type="ARBA" id="ARBA00035961"/>
    </source>
</evidence>
<evidence type="ECO:0000313" key="22">
    <source>
        <dbReference type="EMBL" id="ROL44031.1"/>
    </source>
</evidence>
<keyword evidence="4 20" id="KW-0812">Transmembrane</keyword>
<evidence type="ECO:0000256" key="15">
    <source>
        <dbReference type="ARBA" id="ARBA00039542"/>
    </source>
</evidence>
<evidence type="ECO:0000256" key="3">
    <source>
        <dbReference type="ARBA" id="ARBA00022448"/>
    </source>
</evidence>
<dbReference type="Pfam" id="PF01490">
    <property type="entry name" value="Aa_trans"/>
    <property type="match status" value="1"/>
</dbReference>
<evidence type="ECO:0000256" key="5">
    <source>
        <dbReference type="ARBA" id="ARBA00022775"/>
    </source>
</evidence>
<keyword evidence="10" id="KW-0968">Cytoplasmic vesicle</keyword>
<dbReference type="Proteomes" id="UP000281406">
    <property type="component" value="Unassembled WGS sequence"/>
</dbReference>
<organism evidence="22 23">
    <name type="scientific">Anabarilius grahami</name>
    <name type="common">Kanglang fish</name>
    <name type="synonym">Barilius grahami</name>
    <dbReference type="NCBI Taxonomy" id="495550"/>
    <lineage>
        <taxon>Eukaryota</taxon>
        <taxon>Metazoa</taxon>
        <taxon>Chordata</taxon>
        <taxon>Craniata</taxon>
        <taxon>Vertebrata</taxon>
        <taxon>Euteleostomi</taxon>
        <taxon>Actinopterygii</taxon>
        <taxon>Neopterygii</taxon>
        <taxon>Teleostei</taxon>
        <taxon>Ostariophysi</taxon>
        <taxon>Cypriniformes</taxon>
        <taxon>Xenocyprididae</taxon>
        <taxon>Xenocypridinae</taxon>
        <taxon>Xenocypridinae incertae sedis</taxon>
        <taxon>Anabarilius</taxon>
    </lineage>
</organism>
<dbReference type="GO" id="GO:0140800">
    <property type="term" value="F:gamma-aminobutyric acid:proton antiporter activity"/>
    <property type="evidence" value="ECO:0007669"/>
    <property type="project" value="UniProtKB-ARBA"/>
</dbReference>
<feature type="transmembrane region" description="Helical" evidence="20">
    <location>
        <begin position="390"/>
        <end position="407"/>
    </location>
</feature>
<reference evidence="22 23" key="1">
    <citation type="submission" date="2018-10" db="EMBL/GenBank/DDBJ databases">
        <title>Genome assembly for a Yunnan-Guizhou Plateau 3E fish, Anabarilius grahami (Regan), and its evolutionary and genetic applications.</title>
        <authorList>
            <person name="Jiang W."/>
        </authorList>
    </citation>
    <scope>NUCLEOTIDE SEQUENCE [LARGE SCALE GENOMIC DNA]</scope>
    <source>
        <strain evidence="22">AG-KIZ</strain>
        <tissue evidence="22">Muscle</tissue>
    </source>
</reference>
<keyword evidence="23" id="KW-1185">Reference proteome</keyword>
<name>A0A3N0YDT3_ANAGA</name>
<evidence type="ECO:0000256" key="14">
    <source>
        <dbReference type="ARBA" id="ARBA00036440"/>
    </source>
</evidence>
<evidence type="ECO:0000256" key="1">
    <source>
        <dbReference type="ARBA" id="ARBA00004439"/>
    </source>
</evidence>
<keyword evidence="6 20" id="KW-1133">Transmembrane helix</keyword>
<comment type="caution">
    <text evidence="22">The sequence shown here is derived from an EMBL/GenBank/DDBJ whole genome shotgun (WGS) entry which is preliminary data.</text>
</comment>
<feature type="transmembrane region" description="Helical" evidence="20">
    <location>
        <begin position="494"/>
        <end position="518"/>
    </location>
</feature>
<keyword evidence="7" id="KW-0770">Synapse</keyword>
<evidence type="ECO:0000256" key="17">
    <source>
        <dbReference type="ARBA" id="ARBA00042394"/>
    </source>
</evidence>
<dbReference type="GO" id="GO:0006836">
    <property type="term" value="P:neurotransmitter transport"/>
    <property type="evidence" value="ECO:0007669"/>
    <property type="project" value="UniProtKB-KW"/>
</dbReference>
<feature type="transmembrane region" description="Helical" evidence="20">
    <location>
        <begin position="530"/>
        <end position="554"/>
    </location>
</feature>
<dbReference type="GO" id="GO:0015179">
    <property type="term" value="F:L-amino acid transmembrane transporter activity"/>
    <property type="evidence" value="ECO:0007669"/>
    <property type="project" value="TreeGrafter"/>
</dbReference>
<dbReference type="PANTHER" id="PTHR22950:SF689">
    <property type="entry name" value="VESICULAR INHIBITORY AMINO ACID TRANSPORTER"/>
    <property type="match status" value="1"/>
</dbReference>
<evidence type="ECO:0000256" key="6">
    <source>
        <dbReference type="ARBA" id="ARBA00022989"/>
    </source>
</evidence>
<dbReference type="EMBL" id="RJVU01047119">
    <property type="protein sequence ID" value="ROL44031.1"/>
    <property type="molecule type" value="Genomic_DNA"/>
</dbReference>
<evidence type="ECO:0000256" key="10">
    <source>
        <dbReference type="ARBA" id="ARBA00023329"/>
    </source>
</evidence>
<feature type="transmembrane region" description="Helical" evidence="20">
    <location>
        <begin position="193"/>
        <end position="217"/>
    </location>
</feature>
<comment type="catalytic activity">
    <reaction evidence="13">
        <text>glycine(out) + n H(+)(in) = glycine(in) + n H(+)(out)</text>
        <dbReference type="Rhea" id="RHEA:70983"/>
        <dbReference type="ChEBI" id="CHEBI:15378"/>
        <dbReference type="ChEBI" id="CHEBI:57305"/>
    </reaction>
</comment>
<dbReference type="GO" id="GO:0060077">
    <property type="term" value="C:inhibitory synapse"/>
    <property type="evidence" value="ECO:0007669"/>
    <property type="project" value="UniProtKB-ARBA"/>
</dbReference>
<dbReference type="GO" id="GO:0015187">
    <property type="term" value="F:glycine transmembrane transporter activity"/>
    <property type="evidence" value="ECO:0007669"/>
    <property type="project" value="UniProtKB-ARBA"/>
</dbReference>
<evidence type="ECO:0000256" key="9">
    <source>
        <dbReference type="ARBA" id="ARBA00023273"/>
    </source>
</evidence>
<gene>
    <name evidence="22" type="ORF">DPX16_10315</name>
</gene>
<evidence type="ECO:0000256" key="8">
    <source>
        <dbReference type="ARBA" id="ARBA00023136"/>
    </source>
</evidence>
<feature type="domain" description="Amino acid transporter transmembrane" evidence="21">
    <location>
        <begin position="161"/>
        <end position="550"/>
    </location>
</feature>
<dbReference type="PANTHER" id="PTHR22950">
    <property type="entry name" value="AMINO ACID TRANSPORTER"/>
    <property type="match status" value="1"/>
</dbReference>
<evidence type="ECO:0000256" key="20">
    <source>
        <dbReference type="SAM" id="Phobius"/>
    </source>
</evidence>